<dbReference type="NCBIfam" id="TIGR00247">
    <property type="entry name" value="endolytic transglycosylase MltG"/>
    <property type="match status" value="1"/>
</dbReference>
<dbReference type="AlphaFoldDB" id="A0A926DXH8"/>
<keyword evidence="2 7" id="KW-0812">Transmembrane</keyword>
<feature type="compositionally biased region" description="Basic and acidic residues" evidence="8">
    <location>
        <begin position="7"/>
        <end position="20"/>
    </location>
</feature>
<keyword evidence="4 7" id="KW-0472">Membrane</keyword>
<reference evidence="9" key="1">
    <citation type="submission" date="2020-08" db="EMBL/GenBank/DDBJ databases">
        <title>Genome public.</title>
        <authorList>
            <person name="Liu C."/>
            <person name="Sun Q."/>
        </authorList>
    </citation>
    <scope>NUCLEOTIDE SEQUENCE</scope>
    <source>
        <strain evidence="9">NSJ-31</strain>
    </source>
</reference>
<keyword evidence="10" id="KW-1185">Reference proteome</keyword>
<proteinExistence type="inferred from homology"/>
<evidence type="ECO:0000313" key="10">
    <source>
        <dbReference type="Proteomes" id="UP000653127"/>
    </source>
</evidence>
<evidence type="ECO:0000256" key="3">
    <source>
        <dbReference type="ARBA" id="ARBA00022989"/>
    </source>
</evidence>
<organism evidence="9 10">
    <name type="scientific">Ligaoa zhengdingensis</name>
    <dbReference type="NCBI Taxonomy" id="2763658"/>
    <lineage>
        <taxon>Bacteria</taxon>
        <taxon>Bacillati</taxon>
        <taxon>Bacillota</taxon>
        <taxon>Clostridia</taxon>
        <taxon>Eubacteriales</taxon>
        <taxon>Oscillospiraceae</taxon>
        <taxon>Ligaoa</taxon>
    </lineage>
</organism>
<dbReference type="PANTHER" id="PTHR30518:SF2">
    <property type="entry name" value="ENDOLYTIC MUREIN TRANSGLYCOSYLASE"/>
    <property type="match status" value="1"/>
</dbReference>
<dbReference type="InterPro" id="IPR003770">
    <property type="entry name" value="MLTG-like"/>
</dbReference>
<keyword evidence="5 7" id="KW-0456">Lyase</keyword>
<protein>
    <recommendedName>
        <fullName evidence="7">Endolytic murein transglycosylase</fullName>
        <ecNumber evidence="7">4.2.2.29</ecNumber>
    </recommendedName>
    <alternativeName>
        <fullName evidence="7">Peptidoglycan lytic transglycosylase</fullName>
    </alternativeName>
    <alternativeName>
        <fullName evidence="7">Peptidoglycan polymerization terminase</fullName>
    </alternativeName>
</protein>
<feature type="region of interest" description="Disordered" evidence="8">
    <location>
        <begin position="1"/>
        <end position="57"/>
    </location>
</feature>
<dbReference type="HAMAP" id="MF_02065">
    <property type="entry name" value="MltG"/>
    <property type="match status" value="1"/>
</dbReference>
<evidence type="ECO:0000256" key="6">
    <source>
        <dbReference type="ARBA" id="ARBA00023316"/>
    </source>
</evidence>
<feature type="transmembrane region" description="Helical" evidence="7">
    <location>
        <begin position="62"/>
        <end position="84"/>
    </location>
</feature>
<gene>
    <name evidence="7 9" type="primary">mltG</name>
    <name evidence="9" type="ORF">H8711_03070</name>
</gene>
<accession>A0A926DXH8</accession>
<dbReference type="GO" id="GO:0005886">
    <property type="term" value="C:plasma membrane"/>
    <property type="evidence" value="ECO:0007669"/>
    <property type="project" value="UniProtKB-SubCell"/>
</dbReference>
<dbReference type="PANTHER" id="PTHR30518">
    <property type="entry name" value="ENDOLYTIC MUREIN TRANSGLYCOSYLASE"/>
    <property type="match status" value="1"/>
</dbReference>
<dbReference type="Pfam" id="PF02618">
    <property type="entry name" value="YceG"/>
    <property type="match status" value="1"/>
</dbReference>
<dbReference type="GO" id="GO:0071555">
    <property type="term" value="P:cell wall organization"/>
    <property type="evidence" value="ECO:0007669"/>
    <property type="project" value="UniProtKB-KW"/>
</dbReference>
<dbReference type="GO" id="GO:0009252">
    <property type="term" value="P:peptidoglycan biosynthetic process"/>
    <property type="evidence" value="ECO:0007669"/>
    <property type="project" value="UniProtKB-UniRule"/>
</dbReference>
<keyword evidence="3 7" id="KW-1133">Transmembrane helix</keyword>
<comment type="caution">
    <text evidence="9">The sequence shown here is derived from an EMBL/GenBank/DDBJ whole genome shotgun (WGS) entry which is preliminary data.</text>
</comment>
<evidence type="ECO:0000256" key="8">
    <source>
        <dbReference type="SAM" id="MobiDB-lite"/>
    </source>
</evidence>
<dbReference type="RefSeq" id="WP_249282070.1">
    <property type="nucleotide sequence ID" value="NZ_JACRST010000002.1"/>
</dbReference>
<evidence type="ECO:0000256" key="4">
    <source>
        <dbReference type="ARBA" id="ARBA00023136"/>
    </source>
</evidence>
<evidence type="ECO:0000256" key="7">
    <source>
        <dbReference type="HAMAP-Rule" id="MF_02065"/>
    </source>
</evidence>
<evidence type="ECO:0000256" key="1">
    <source>
        <dbReference type="ARBA" id="ARBA00022475"/>
    </source>
</evidence>
<comment type="catalytic activity">
    <reaction evidence="7">
        <text>a peptidoglycan chain = a peptidoglycan chain with N-acetyl-1,6-anhydromuramyl-[peptide] at the reducing end + a peptidoglycan chain with N-acetylglucosamine at the non-reducing end.</text>
        <dbReference type="EC" id="4.2.2.29"/>
    </reaction>
</comment>
<evidence type="ECO:0000313" key="9">
    <source>
        <dbReference type="EMBL" id="MBC8545921.1"/>
    </source>
</evidence>
<dbReference type="Proteomes" id="UP000653127">
    <property type="component" value="Unassembled WGS sequence"/>
</dbReference>
<dbReference type="EMBL" id="JACRST010000002">
    <property type="protein sequence ID" value="MBC8545921.1"/>
    <property type="molecule type" value="Genomic_DNA"/>
</dbReference>
<evidence type="ECO:0000256" key="5">
    <source>
        <dbReference type="ARBA" id="ARBA00023239"/>
    </source>
</evidence>
<comment type="function">
    <text evidence="7">Functions as a peptidoglycan terminase that cleaves nascent peptidoglycan strands endolytically to terminate their elongation.</text>
</comment>
<name>A0A926DXH8_9FIRM</name>
<feature type="site" description="Important for catalytic activity" evidence="7">
    <location>
        <position position="295"/>
    </location>
</feature>
<keyword evidence="1 7" id="KW-1003">Cell membrane</keyword>
<dbReference type="GO" id="GO:0008932">
    <property type="term" value="F:lytic endotransglycosylase activity"/>
    <property type="evidence" value="ECO:0007669"/>
    <property type="project" value="UniProtKB-UniRule"/>
</dbReference>
<dbReference type="EC" id="4.2.2.29" evidence="7"/>
<dbReference type="Gene3D" id="3.30.1490.480">
    <property type="entry name" value="Endolytic murein transglycosylase"/>
    <property type="match status" value="1"/>
</dbReference>
<comment type="similarity">
    <text evidence="7">Belongs to the transglycosylase MltG family.</text>
</comment>
<sequence>MPMNQNENERRRRVEGEHPAARPQNARHVPSTPRAQGQPEEHLAGNPSRRAKRKKPRKKYRVARALLITAVLVGLCCFLAYFGLQSVSDLLGLNLEVIGIEQEDREVKVDIPEGSSTREIANILKKAGVVDTPLTFQLYSKFKDADGKYQFGEYIFNCNMAYDEIIIALKSGNERQDVVRISFPEGLTLWEIGQKLEDADVCSAEAFVKELQTGTFDYEFMKSIPADNPLRFYKYEGYVFPNTYDFFVGEKPSSVVKKFFDSFNANITGEMYDRMEEMGMTLDETITLASIIQKEASYPEDMYAVSGVFHNRFENAEVYPQMQSDVTIFYVEKSIKPHIDTKNQEMYDAYNTYKCEGLPVGPICNPGIDAIKAALYPDQNDYYYFLTDQNGDFYYAATMQEHEQNIRTADGVAGGIATD</sequence>
<evidence type="ECO:0000256" key="2">
    <source>
        <dbReference type="ARBA" id="ARBA00022692"/>
    </source>
</evidence>
<comment type="subcellular location">
    <subcellularLocation>
        <location evidence="7">Cell membrane</location>
        <topology evidence="7">Single-pass membrane protein</topology>
    </subcellularLocation>
</comment>
<keyword evidence="6 7" id="KW-0961">Cell wall biogenesis/degradation</keyword>